<evidence type="ECO:0000256" key="7">
    <source>
        <dbReference type="PROSITE-ProRule" id="PRU01360"/>
    </source>
</evidence>
<keyword evidence="3 7" id="KW-1134">Transmembrane beta strand</keyword>
<name>A0ABN6Z8Z3_9BACE</name>
<accession>A0ABN6Z8Z3</accession>
<dbReference type="RefSeq" id="WP_353332674.1">
    <property type="nucleotide sequence ID" value="NZ_AP028055.1"/>
</dbReference>
<dbReference type="NCBIfam" id="TIGR04056">
    <property type="entry name" value="OMP_RagA_SusC"/>
    <property type="match status" value="1"/>
</dbReference>
<dbReference type="InterPro" id="IPR008969">
    <property type="entry name" value="CarboxyPept-like_regulatory"/>
</dbReference>
<dbReference type="Gene3D" id="2.40.170.20">
    <property type="entry name" value="TonB-dependent receptor, beta-barrel domain"/>
    <property type="match status" value="1"/>
</dbReference>
<dbReference type="InterPro" id="IPR023997">
    <property type="entry name" value="TonB-dep_OMP_SusC/RagA_CS"/>
</dbReference>
<comment type="similarity">
    <text evidence="7">Belongs to the TonB-dependent receptor family.</text>
</comment>
<proteinExistence type="inferred from homology"/>
<dbReference type="Pfam" id="PF07715">
    <property type="entry name" value="Plug"/>
    <property type="match status" value="1"/>
</dbReference>
<evidence type="ECO:0000313" key="9">
    <source>
        <dbReference type="EMBL" id="BEG98056.1"/>
    </source>
</evidence>
<dbReference type="Gene3D" id="2.60.40.1120">
    <property type="entry name" value="Carboxypeptidase-like, regulatory domain"/>
    <property type="match status" value="1"/>
</dbReference>
<reference evidence="9 10" key="1">
    <citation type="submission" date="2023-04" db="EMBL/GenBank/DDBJ databases">
        <title>Draft genome sequence of acteroides sedimenti strain YN3PY1.</title>
        <authorList>
            <person name="Yoshida N."/>
        </authorList>
    </citation>
    <scope>NUCLEOTIDE SEQUENCE [LARGE SCALE GENOMIC DNA]</scope>
    <source>
        <strain evidence="9 10">YN3PY1</strain>
    </source>
</reference>
<evidence type="ECO:0000256" key="5">
    <source>
        <dbReference type="ARBA" id="ARBA00023136"/>
    </source>
</evidence>
<keyword evidence="2 7" id="KW-0813">Transport</keyword>
<feature type="domain" description="TonB-dependent receptor plug" evidence="8">
    <location>
        <begin position="116"/>
        <end position="235"/>
    </location>
</feature>
<comment type="subcellular location">
    <subcellularLocation>
        <location evidence="1 7">Cell outer membrane</location>
        <topology evidence="1 7">Multi-pass membrane protein</topology>
    </subcellularLocation>
</comment>
<evidence type="ECO:0000256" key="4">
    <source>
        <dbReference type="ARBA" id="ARBA00022692"/>
    </source>
</evidence>
<protein>
    <submittedName>
        <fullName evidence="9">SusC/RagA family TonB-linked outer membrane protein</fullName>
    </submittedName>
</protein>
<evidence type="ECO:0000256" key="3">
    <source>
        <dbReference type="ARBA" id="ARBA00022452"/>
    </source>
</evidence>
<dbReference type="SUPFAM" id="SSF49464">
    <property type="entry name" value="Carboxypeptidase regulatory domain-like"/>
    <property type="match status" value="1"/>
</dbReference>
<keyword evidence="6 7" id="KW-0998">Cell outer membrane</keyword>
<evidence type="ECO:0000256" key="2">
    <source>
        <dbReference type="ARBA" id="ARBA00022448"/>
    </source>
</evidence>
<organism evidence="9 10">
    <name type="scientific">Bacteroides sedimenti</name>
    <dbReference type="NCBI Taxonomy" id="2136147"/>
    <lineage>
        <taxon>Bacteria</taxon>
        <taxon>Pseudomonadati</taxon>
        <taxon>Bacteroidota</taxon>
        <taxon>Bacteroidia</taxon>
        <taxon>Bacteroidales</taxon>
        <taxon>Bacteroidaceae</taxon>
        <taxon>Bacteroides</taxon>
    </lineage>
</organism>
<dbReference type="Gene3D" id="2.170.130.10">
    <property type="entry name" value="TonB-dependent receptor, plug domain"/>
    <property type="match status" value="1"/>
</dbReference>
<dbReference type="Proteomes" id="UP001496674">
    <property type="component" value="Chromosome"/>
</dbReference>
<dbReference type="InterPro" id="IPR012910">
    <property type="entry name" value="Plug_dom"/>
</dbReference>
<keyword evidence="4 7" id="KW-0812">Transmembrane</keyword>
<dbReference type="InterPro" id="IPR023996">
    <property type="entry name" value="TonB-dep_OMP_SusC/RagA"/>
</dbReference>
<sequence length="1053" mass="114789">MKKIIILFIGLFLFTSIIEAKNRKISGKVSSSEDGSSLPGVVVKAVGANTGTLTDTNGQFTLEINENIHKLELRYLGFQPHSVNISSSDEYNIQISPDAYSLNEVVVTALGVSKEKKSLGYSTQELSSKDVSEAKESNIVNALSGKIAGVRITNSQGDIGSSRIIIRGETSIAGYNQPLFVIDGIPVDNSQLGAGGSRDFRNAIADINPEDIETLSVLKGPNAAALYGSRAAHGAILIKTKSGKGQKGLGITFNSNTTLSSILTLPKYQNEFGQGGNGLFSYVDGKGAGVNDGVDESWGPKLNGQLIPQFNSNGEAVPFIAHPNNVRDYFKTGFTYNNGVSIAGSGDKYDIRLSLNNEKQYGIEPNSETGKTNVSVNTNYSINKRLKVGATGNYIINDSPNLPASGGKRSSSAMLQFAWFGRQVDINELKANQNNNWNNSYYSNLYWVANNNTTSQRKDRLIGDIHLNYTIIDGLTFNLRSGTDTYNDRRKAKIAYGTNGTPYGSYEEDAYRVSETNTEAILRYNKNINKEISLDVFGGYNVRNRTFEQNYQQAPRLAVAKLYTLANSRDPLVSSNFYSKLRTYSSFASAQIGYKSYAYLNLTARNDWSSTLPKKNQSYFYPSVNASIILTDALNIKSSIVSFAKIRGGWSKVGSDADPYQLYTTFNSLEAFKGNPQLTSSGIGLNENLKSESTNSTELGVDLGLFRNRIRLDISLYNTNSIDQILKLDVSAASGYSQKLLNAGKINNKGLEIQLDAAVIKQPKFSWNLGVNFATNKSQVKVLDYEKRIKNYVIGSYGSVQVVAAVDKPYGTLIGNAYLRDNSGNIIVNANGLPQADPTKKILGKFTPDWTGGITNSFSYKGFDFSFLIDASIGGSLYSGTNRTGSYTGVLASTLPGRSAENGGLYYYYPGNIKANGTVAAVNGQGTSNGETVYDDGMIFKGVTTDGKQNTKIISASQYYKSTYSIDEQYVYSSSFVKFRELKLAYNFRGEWLKKLSLTGASIGVIGRNLFFIYKDVPNIDPENAFSTGNAQGIESLSLPTTRSYGVNISLKF</sequence>
<dbReference type="Pfam" id="PF13715">
    <property type="entry name" value="CarbopepD_reg_2"/>
    <property type="match status" value="1"/>
</dbReference>
<dbReference type="NCBIfam" id="TIGR04057">
    <property type="entry name" value="SusC_RagA_signa"/>
    <property type="match status" value="1"/>
</dbReference>
<evidence type="ECO:0000256" key="6">
    <source>
        <dbReference type="ARBA" id="ARBA00023237"/>
    </source>
</evidence>
<keyword evidence="10" id="KW-1185">Reference proteome</keyword>
<dbReference type="InterPro" id="IPR039426">
    <property type="entry name" value="TonB-dep_rcpt-like"/>
</dbReference>
<evidence type="ECO:0000259" key="8">
    <source>
        <dbReference type="Pfam" id="PF07715"/>
    </source>
</evidence>
<dbReference type="SUPFAM" id="SSF56935">
    <property type="entry name" value="Porins"/>
    <property type="match status" value="1"/>
</dbReference>
<dbReference type="PROSITE" id="PS52016">
    <property type="entry name" value="TONB_DEPENDENT_REC_3"/>
    <property type="match status" value="1"/>
</dbReference>
<keyword evidence="5 7" id="KW-0472">Membrane</keyword>
<dbReference type="InterPro" id="IPR036942">
    <property type="entry name" value="Beta-barrel_TonB_sf"/>
</dbReference>
<dbReference type="EMBL" id="AP028055">
    <property type="protein sequence ID" value="BEG98056.1"/>
    <property type="molecule type" value="Genomic_DNA"/>
</dbReference>
<gene>
    <name evidence="9" type="ORF">BSYN_03210</name>
</gene>
<evidence type="ECO:0000313" key="10">
    <source>
        <dbReference type="Proteomes" id="UP001496674"/>
    </source>
</evidence>
<dbReference type="InterPro" id="IPR037066">
    <property type="entry name" value="Plug_dom_sf"/>
</dbReference>
<evidence type="ECO:0000256" key="1">
    <source>
        <dbReference type="ARBA" id="ARBA00004571"/>
    </source>
</evidence>